<organism evidence="1 2">
    <name type="scientific">Thomasclavelia spiroformis</name>
    <dbReference type="NCBI Taxonomy" id="29348"/>
    <lineage>
        <taxon>Bacteria</taxon>
        <taxon>Bacillati</taxon>
        <taxon>Bacillota</taxon>
        <taxon>Erysipelotrichia</taxon>
        <taxon>Erysipelotrichales</taxon>
        <taxon>Coprobacillaceae</taxon>
        <taxon>Thomasclavelia</taxon>
    </lineage>
</organism>
<comment type="caution">
    <text evidence="1">The sequence shown here is derived from an EMBL/GenBank/DDBJ whole genome shotgun (WGS) entry which is preliminary data.</text>
</comment>
<sequence>MVSKLEILQRFYQIYLDYESDYFTYQGKQYYLCQINNFTNYYESYMHALNLIGFQVVYNCFNRPVSMNHILYTYQNEQYNLERFIIQSLIPLNQKINILKVKESWCKILDEAKNKIGNHASRINHFEHFIVLSYYYQGLGECAISILNQIKEKELLSGIEHFIFEDRYETLCAPGNLVIASRIKDLSAAYKNQLITINQLEEYINYIRLSNDELIYLYARLLFPDIFFKNVIKEDCNDSLMKKKLLNIYQNIDNEKRIIKDAYQMLYNYVNIPYIPWL</sequence>
<reference evidence="2" key="1">
    <citation type="submission" date="2017-04" db="EMBL/GenBank/DDBJ databases">
        <title>Function of individual gut microbiota members based on whole genome sequencing of pure cultures obtained from chicken caecum.</title>
        <authorList>
            <person name="Medvecky M."/>
            <person name="Cejkova D."/>
            <person name="Polansky O."/>
            <person name="Karasova D."/>
            <person name="Kubasova T."/>
            <person name="Cizek A."/>
            <person name="Rychlik I."/>
        </authorList>
    </citation>
    <scope>NUCLEOTIDE SEQUENCE [LARGE SCALE GENOMIC DNA]</scope>
    <source>
        <strain evidence="2">An149</strain>
    </source>
</reference>
<dbReference type="AlphaFoldDB" id="A0A1Y4Q5U6"/>
<accession>A0A1Y4Q5U6</accession>
<gene>
    <name evidence="1" type="ORF">B5E91_08325</name>
</gene>
<protein>
    <recommendedName>
        <fullName evidence="3">Spore coat protein YutH</fullName>
    </recommendedName>
</protein>
<evidence type="ECO:0008006" key="3">
    <source>
        <dbReference type="Google" id="ProtNLM"/>
    </source>
</evidence>
<dbReference type="RefSeq" id="WP_087256784.1">
    <property type="nucleotide sequence ID" value="NZ_CAMMFM010000034.1"/>
</dbReference>
<evidence type="ECO:0000313" key="2">
    <source>
        <dbReference type="Proteomes" id="UP000196258"/>
    </source>
</evidence>
<proteinExistence type="predicted"/>
<dbReference type="Proteomes" id="UP000196258">
    <property type="component" value="Unassembled WGS sequence"/>
</dbReference>
<dbReference type="EMBL" id="NFLB01000009">
    <property type="protein sequence ID" value="OUQ04710.1"/>
    <property type="molecule type" value="Genomic_DNA"/>
</dbReference>
<evidence type="ECO:0000313" key="1">
    <source>
        <dbReference type="EMBL" id="OUQ04710.1"/>
    </source>
</evidence>
<name>A0A1Y4Q5U6_9FIRM</name>